<evidence type="ECO:0000259" key="4">
    <source>
        <dbReference type="Pfam" id="PF13817"/>
    </source>
</evidence>
<comment type="caution">
    <text evidence="5">The sequence shown here is derived from an EMBL/GenBank/DDBJ whole genome shotgun (WGS) entry which is preliminary data.</text>
</comment>
<dbReference type="EMBL" id="RBTN01000241">
    <property type="protein sequence ID" value="RMT72727.1"/>
    <property type="molecule type" value="Genomic_DNA"/>
</dbReference>
<dbReference type="InterPro" id="IPR039552">
    <property type="entry name" value="IS66_C"/>
</dbReference>
<feature type="domain" description="Transposase TnpC homeodomain" evidence="3">
    <location>
        <begin position="89"/>
        <end position="159"/>
    </location>
</feature>
<feature type="domain" description="Transposase IS66 C-terminal" evidence="4">
    <location>
        <begin position="512"/>
        <end position="549"/>
    </location>
</feature>
<proteinExistence type="predicted"/>
<dbReference type="InterPro" id="IPR024463">
    <property type="entry name" value="Transposase_TnpC_homeodom"/>
</dbReference>
<dbReference type="PANTHER" id="PTHR33678">
    <property type="entry name" value="BLL1576 PROTEIN"/>
    <property type="match status" value="1"/>
</dbReference>
<dbReference type="NCBIfam" id="NF033517">
    <property type="entry name" value="transpos_IS66"/>
    <property type="match status" value="1"/>
</dbReference>
<dbReference type="Proteomes" id="UP000268636">
    <property type="component" value="Unassembled WGS sequence"/>
</dbReference>
<dbReference type="PANTHER" id="PTHR33678:SF1">
    <property type="entry name" value="BLL1576 PROTEIN"/>
    <property type="match status" value="1"/>
</dbReference>
<evidence type="ECO:0000313" key="5">
    <source>
        <dbReference type="EMBL" id="RMT72727.1"/>
    </source>
</evidence>
<name>A0AB74BEK5_PSESS</name>
<dbReference type="InterPro" id="IPR004291">
    <property type="entry name" value="Transposase_IS66_central"/>
</dbReference>
<evidence type="ECO:0000313" key="6">
    <source>
        <dbReference type="Proteomes" id="UP000268636"/>
    </source>
</evidence>
<organism evidence="5 6">
    <name type="scientific">Pseudomonas savastanoi pv. nerii</name>
    <dbReference type="NCBI Taxonomy" id="360921"/>
    <lineage>
        <taxon>Bacteria</taxon>
        <taxon>Pseudomonadati</taxon>
        <taxon>Pseudomonadota</taxon>
        <taxon>Gammaproteobacteria</taxon>
        <taxon>Pseudomonadales</taxon>
        <taxon>Pseudomonadaceae</taxon>
        <taxon>Pseudomonas</taxon>
    </lineage>
</organism>
<evidence type="ECO:0000259" key="2">
    <source>
        <dbReference type="Pfam" id="PF13005"/>
    </source>
</evidence>
<feature type="domain" description="Transposase IS66 zinc-finger binding" evidence="2">
    <location>
        <begin position="168"/>
        <end position="210"/>
    </location>
</feature>
<dbReference type="InterPro" id="IPR052344">
    <property type="entry name" value="Transposase-related"/>
</dbReference>
<dbReference type="Pfam" id="PF13817">
    <property type="entry name" value="DDE_Tnp_IS66_C"/>
    <property type="match status" value="1"/>
</dbReference>
<dbReference type="Pfam" id="PF13007">
    <property type="entry name" value="LZ_Tnp_IS66"/>
    <property type="match status" value="1"/>
</dbReference>
<dbReference type="InterPro" id="IPR024474">
    <property type="entry name" value="Znf_dom_IS66"/>
</dbReference>
<accession>A0AB74BEK5</accession>
<gene>
    <name evidence="5" type="ORF">ALP42_05064</name>
</gene>
<dbReference type="AlphaFoldDB" id="A0AB74BEK5"/>
<evidence type="ECO:0000259" key="1">
    <source>
        <dbReference type="Pfam" id="PF03050"/>
    </source>
</evidence>
<reference evidence="5 6" key="1">
    <citation type="submission" date="2018-08" db="EMBL/GenBank/DDBJ databases">
        <title>Recombination of ecologically and evolutionarily significant loci maintains genetic cohesion in the Pseudomonas syringae species complex.</title>
        <authorList>
            <person name="Dillon M."/>
            <person name="Thakur S."/>
            <person name="Almeida R.N.D."/>
            <person name="Weir B.S."/>
            <person name="Guttman D.S."/>
        </authorList>
    </citation>
    <scope>NUCLEOTIDE SEQUENCE [LARGE SCALE GENOMIC DNA]</scope>
    <source>
        <strain evidence="5 6">ICMP 13786</strain>
    </source>
</reference>
<feature type="domain" description="Transposase IS66 central" evidence="1">
    <location>
        <begin position="224"/>
        <end position="505"/>
    </location>
</feature>
<dbReference type="Pfam" id="PF13005">
    <property type="entry name" value="zf-IS66"/>
    <property type="match status" value="1"/>
</dbReference>
<sequence>MGAGSAMATRRLWRLDHTALTAAISLSLYRSIALSPRSACSGKIWRMTSSSNLDQMSPDQLRTLAAQLLSQVDKMGKKISRDQTLIEKLTHEIAQLKRLKFAKRSEQMNPEQASLLDDLIDTDIAAIEVELQALHTVPAATEKKQKPKRTALPAEFPRTLIHHEPDNTHCPCGCALKRIGEDVSEKLDYTPGVFTVERHVRGKWVCYDCETLIQAPVPAQVIDKGIPTTGLLAHVMIAKFADHLPLYRQESIFGRAGLAIPRSTLAQWIGVTGVQLQPLVDALREVVLGQQVIHADETPVHMLMPGTKKTHRSYVWAYATSQFSDLAAVVYDFSPSRAGEHARNFLQDWRGKLVCDDFGGYKASFELGVTEIGCMAHARRKFFDLHVANKSQLAEQALHSIGGLYEVERQAKDMSDEDRWRLRQEMAVPIAEKLHEWMLAQRALVPEGSATAKALDYSLKRWVALTHYLDDGAVPIDNNWCENQIRPWALGRKNWLFAGSLRSGKRAAAIMSLIQSARLNGHDPYAYLKDVLTRLPTQRASEISELLPHRWAPV</sequence>
<protein>
    <submittedName>
        <fullName evidence="5">ISPpu14, transposase Orf3</fullName>
    </submittedName>
</protein>
<dbReference type="Pfam" id="PF03050">
    <property type="entry name" value="DDE_Tnp_IS66"/>
    <property type="match status" value="1"/>
</dbReference>
<evidence type="ECO:0000259" key="3">
    <source>
        <dbReference type="Pfam" id="PF13007"/>
    </source>
</evidence>